<dbReference type="SUPFAM" id="SSF53720">
    <property type="entry name" value="ALDH-like"/>
    <property type="match status" value="1"/>
</dbReference>
<evidence type="ECO:0000256" key="3">
    <source>
        <dbReference type="ARBA" id="ARBA00004786"/>
    </source>
</evidence>
<dbReference type="InterPro" id="IPR023332">
    <property type="entry name" value="Proteasome_alpha-type"/>
</dbReference>
<evidence type="ECO:0000256" key="4">
    <source>
        <dbReference type="ARBA" id="ARBA00009986"/>
    </source>
</evidence>
<accession>A0AA39CSJ8</accession>
<evidence type="ECO:0000256" key="5">
    <source>
        <dbReference type="ARBA" id="ARBA00022490"/>
    </source>
</evidence>
<sequence>MSLPTSSTLGAFTGPTFNNHDFTSYAPDTPERALLSQALQDLKKSGPQEVHPSKKGQITGQLTATQKCPFDHGTAVARYSEATPEIVSDAIAGALEAKKSWPKTSLVDRAAIFYRAAALIEGPYKYKMMAATMLGQGKNAYQADIDCVAESVDFLKMFPSLAETLYKAQPPINGYGVWNRTEVRPIDGFVYAICPFNFTALAVNLVMAPIIVGNVVVWKPSPGAVYSSWLFNQIMIEAGLPTGVLQFVPGDAEMVTDAAFSSRDLGGLHFTGSTAVFRGLLARIGSKMDTWKSYPRVVGETGGKNFHLIHPSADIRHAALKTIRAAFEYQGQKCSALSRVYVAASVADKFRSILVAETNALSMGEAFPDFIGPVISESAFKRVSGYIRDARDASDIEVLAGGEYDDSKGWFVRPTVVETKDPRSKFMREEIFGPFLCMYVYDDKDFGPELFKLIDETSEYALTGAVFANDRAAIIEATEELRFSAGNFYINDQCTGAMPGQQPFGGSRSSGTNDKAGSLDRGINTFSPEGRLFQVEYSLEAIKLGSTAIGVATSHGVLLGVEKRVTSPLLVSSSIEKIVEIDRHIGCAMSGLQADARSMIEHARIESQNHQFNYNEKLGVESCTQAICDLALRFGEGAQGEESIMSRPFGVALLIAGWDEDNGPQLYHAEPSGTFYRYDAKAIGSGSEGAQAELQSEYHRSLTLEEAETLVLKTLKQVMEEKLDSKNVQLASVTREGGFRIYGDEEMSNVVARLEGE</sequence>
<dbReference type="SMART" id="SM00948">
    <property type="entry name" value="Proteasome_A_N"/>
    <property type="match status" value="1"/>
</dbReference>
<organism evidence="19 20">
    <name type="scientific">Knufia peltigerae</name>
    <dbReference type="NCBI Taxonomy" id="1002370"/>
    <lineage>
        <taxon>Eukaryota</taxon>
        <taxon>Fungi</taxon>
        <taxon>Dikarya</taxon>
        <taxon>Ascomycota</taxon>
        <taxon>Pezizomycotina</taxon>
        <taxon>Eurotiomycetes</taxon>
        <taxon>Chaetothyriomycetidae</taxon>
        <taxon>Chaetothyriales</taxon>
        <taxon>Trichomeriaceae</taxon>
        <taxon>Knufia</taxon>
    </lineage>
</organism>
<evidence type="ECO:0000256" key="10">
    <source>
        <dbReference type="ARBA" id="ARBA00023242"/>
    </source>
</evidence>
<evidence type="ECO:0000256" key="1">
    <source>
        <dbReference type="ARBA" id="ARBA00004123"/>
    </source>
</evidence>
<dbReference type="SUPFAM" id="SSF56235">
    <property type="entry name" value="N-terminal nucleophile aminohydrolases (Ntn hydrolases)"/>
    <property type="match status" value="1"/>
</dbReference>
<keyword evidence="6 13" id="KW-0647">Proteasome</keyword>
<dbReference type="GO" id="GO:0005634">
    <property type="term" value="C:nucleus"/>
    <property type="evidence" value="ECO:0007669"/>
    <property type="project" value="UniProtKB-SubCell"/>
</dbReference>
<dbReference type="CDD" id="cd03753">
    <property type="entry name" value="proteasome_alpha_type_5"/>
    <property type="match status" value="1"/>
</dbReference>
<dbReference type="EMBL" id="JAPDRN010000137">
    <property type="protein sequence ID" value="KAJ9618826.1"/>
    <property type="molecule type" value="Genomic_DNA"/>
</dbReference>
<dbReference type="PROSITE" id="PS00070">
    <property type="entry name" value="ALDEHYDE_DEHYDR_CYS"/>
    <property type="match status" value="1"/>
</dbReference>
<dbReference type="InterPro" id="IPR005931">
    <property type="entry name" value="P5CDH/ALDH4A1"/>
</dbReference>
<evidence type="ECO:0000256" key="16">
    <source>
        <dbReference type="RuleBase" id="RU366016"/>
    </source>
</evidence>
<dbReference type="NCBIfam" id="NF003075">
    <property type="entry name" value="PRK03996.1"/>
    <property type="match status" value="1"/>
</dbReference>
<dbReference type="InterPro" id="IPR016163">
    <property type="entry name" value="Ald_DH_C"/>
</dbReference>
<dbReference type="EC" id="1.2.1.88" evidence="16"/>
<dbReference type="GO" id="GO:0043161">
    <property type="term" value="P:proteasome-mediated ubiquitin-dependent protein catabolic process"/>
    <property type="evidence" value="ECO:0007669"/>
    <property type="project" value="InterPro"/>
</dbReference>
<dbReference type="GO" id="GO:0010133">
    <property type="term" value="P:L-proline catabolic process to L-glutamate"/>
    <property type="evidence" value="ECO:0007669"/>
    <property type="project" value="UniProtKB-UniRule"/>
</dbReference>
<name>A0AA39CSJ8_9EURO</name>
<evidence type="ECO:0000256" key="15">
    <source>
        <dbReference type="RuleBase" id="RU003345"/>
    </source>
</evidence>
<evidence type="ECO:0000313" key="19">
    <source>
        <dbReference type="EMBL" id="KAJ9618826.1"/>
    </source>
</evidence>
<evidence type="ECO:0000256" key="11">
    <source>
        <dbReference type="ARBA" id="ARBA00026071"/>
    </source>
</evidence>
<dbReference type="InterPro" id="IPR016160">
    <property type="entry name" value="Ald_DH_CS_CYS"/>
</dbReference>
<keyword evidence="20" id="KW-1185">Reference proteome</keyword>
<dbReference type="InterPro" id="IPR001353">
    <property type="entry name" value="Proteasome_sua/b"/>
</dbReference>
<dbReference type="InterPro" id="IPR016161">
    <property type="entry name" value="Ald_DH/histidinol_DH"/>
</dbReference>
<dbReference type="InterPro" id="IPR033812">
    <property type="entry name" value="Proteasome_alpha_type_5"/>
</dbReference>
<dbReference type="InterPro" id="IPR015590">
    <property type="entry name" value="Aldehyde_DH_dom"/>
</dbReference>
<dbReference type="InterPro" id="IPR029055">
    <property type="entry name" value="Ntn_hydrolases_N"/>
</dbReference>
<comment type="caution">
    <text evidence="19">The sequence shown here is derived from an EMBL/GenBank/DDBJ whole genome shotgun (WGS) entry which is preliminary data.</text>
</comment>
<dbReference type="PROSITE" id="PS00687">
    <property type="entry name" value="ALDEHYDE_DEHYDR_GLU"/>
    <property type="match status" value="1"/>
</dbReference>
<dbReference type="Gene3D" id="3.60.20.10">
    <property type="entry name" value="Glutamine Phosphoribosylpyrophosphate, subunit 1, domain 1"/>
    <property type="match status" value="1"/>
</dbReference>
<evidence type="ECO:0000256" key="8">
    <source>
        <dbReference type="ARBA" id="ARBA00023027"/>
    </source>
</evidence>
<dbReference type="InterPro" id="IPR029510">
    <property type="entry name" value="Ald_DH_CS_GLU"/>
</dbReference>
<dbReference type="Proteomes" id="UP001172681">
    <property type="component" value="Unassembled WGS sequence"/>
</dbReference>
<dbReference type="InterPro" id="IPR000426">
    <property type="entry name" value="Proteasome_asu_N"/>
</dbReference>
<reference evidence="19" key="1">
    <citation type="submission" date="2022-10" db="EMBL/GenBank/DDBJ databases">
        <title>Culturing micro-colonial fungi from biological soil crusts in the Mojave desert and describing Neophaeococcomyces mojavensis, and introducing the new genera and species Taxawa tesnikishii.</title>
        <authorList>
            <person name="Kurbessoian T."/>
            <person name="Stajich J.E."/>
        </authorList>
    </citation>
    <scope>NUCLEOTIDE SEQUENCE</scope>
    <source>
        <strain evidence="19">TK_35</strain>
    </source>
</reference>
<evidence type="ECO:0000256" key="13">
    <source>
        <dbReference type="PROSITE-ProRule" id="PRU00808"/>
    </source>
</evidence>
<evidence type="ECO:0000256" key="9">
    <source>
        <dbReference type="ARBA" id="ARBA00023062"/>
    </source>
</evidence>
<evidence type="ECO:0000313" key="20">
    <source>
        <dbReference type="Proteomes" id="UP001172681"/>
    </source>
</evidence>
<dbReference type="FunFam" id="3.40.605.10:FF:000006">
    <property type="entry name" value="1-pyrroline-5-carboxylate dehydrogenase"/>
    <property type="match status" value="1"/>
</dbReference>
<comment type="subunit">
    <text evidence="11">The 26S proteasome consists of a 20S proteasome core and two 19S regulatory subunits. The 20S proteasome core is composed of 28 subunits that are arranged in four stacked rings, resulting in a barrel-shaped structure. The two end rings are each formed by seven alpha subunits, and the two central rings are each formed by seven beta subunits. The catalytic chamber with the active sites is on the inside of the barrel.</text>
</comment>
<protein>
    <recommendedName>
        <fullName evidence="16 17">Multifunctional fusion protein</fullName>
    </recommendedName>
    <domain>
        <recommendedName>
            <fullName evidence="17">Delta-1-pyrroline-5-carboxylate dehydrogenase</fullName>
            <shortName evidence="17">P5C dehydrogenase</shortName>
        </recommendedName>
        <alternativeName>
            <fullName evidence="16">L-glutamate gamma-semialdehyde dehydrogenase</fullName>
        </alternativeName>
    </domain>
    <domain>
        <recommendedName>
            <fullName evidence="16">L-glutamate gamma-semialdehyde dehydrogenase</fullName>
            <ecNumber evidence="16">1.2.1.88</ecNumber>
        </recommendedName>
    </domain>
</protein>
<dbReference type="AlphaFoldDB" id="A0AA39CSJ8"/>
<keyword evidence="7 15" id="KW-0560">Oxidoreductase</keyword>
<evidence type="ECO:0000259" key="18">
    <source>
        <dbReference type="SMART" id="SM00948"/>
    </source>
</evidence>
<dbReference type="FunFam" id="3.40.309.10:FF:000005">
    <property type="entry name" value="1-pyrroline-5-carboxylate dehydrogenase 1"/>
    <property type="match status" value="1"/>
</dbReference>
<evidence type="ECO:0000256" key="7">
    <source>
        <dbReference type="ARBA" id="ARBA00023002"/>
    </source>
</evidence>
<dbReference type="Gene3D" id="3.40.605.10">
    <property type="entry name" value="Aldehyde Dehydrogenase, Chain A, domain 1"/>
    <property type="match status" value="1"/>
</dbReference>
<dbReference type="InterPro" id="IPR050485">
    <property type="entry name" value="Proline_metab_enzyme"/>
</dbReference>
<evidence type="ECO:0000256" key="14">
    <source>
        <dbReference type="PROSITE-ProRule" id="PRU10007"/>
    </source>
</evidence>
<dbReference type="PROSITE" id="PS51475">
    <property type="entry name" value="PROTEASOME_ALPHA_2"/>
    <property type="match status" value="1"/>
</dbReference>
<keyword evidence="10" id="KW-0539">Nucleus</keyword>
<keyword evidence="8 16" id="KW-0520">NAD</keyword>
<dbReference type="InterPro" id="IPR016162">
    <property type="entry name" value="Ald_DH_N"/>
</dbReference>
<dbReference type="NCBIfam" id="TIGR01236">
    <property type="entry name" value="D1pyr5carbox1"/>
    <property type="match status" value="1"/>
</dbReference>
<dbReference type="Pfam" id="PF00171">
    <property type="entry name" value="Aldedh"/>
    <property type="match status" value="1"/>
</dbReference>
<dbReference type="PANTHER" id="PTHR42862">
    <property type="entry name" value="DELTA-1-PYRROLINE-5-CARBOXYLATE DEHYDROGENASE 1, ISOFORM A-RELATED"/>
    <property type="match status" value="1"/>
</dbReference>
<evidence type="ECO:0000256" key="12">
    <source>
        <dbReference type="ARBA" id="ARBA00048142"/>
    </source>
</evidence>
<comment type="similarity">
    <text evidence="4 15">Belongs to the aldehyde dehydrogenase family.</text>
</comment>
<keyword evidence="9 16" id="KW-0642">Proline metabolism</keyword>
<dbReference type="GO" id="GO:0019773">
    <property type="term" value="C:proteasome core complex, alpha-subunit complex"/>
    <property type="evidence" value="ECO:0007669"/>
    <property type="project" value="UniProtKB-UniRule"/>
</dbReference>
<gene>
    <name evidence="19" type="ORF">H2204_012902</name>
</gene>
<evidence type="ECO:0000256" key="6">
    <source>
        <dbReference type="ARBA" id="ARBA00022942"/>
    </source>
</evidence>
<keyword evidence="5" id="KW-0963">Cytoplasm</keyword>
<evidence type="ECO:0000256" key="2">
    <source>
        <dbReference type="ARBA" id="ARBA00004496"/>
    </source>
</evidence>
<comment type="subcellular location">
    <subcellularLocation>
        <location evidence="2">Cytoplasm</location>
    </subcellularLocation>
    <subcellularLocation>
        <location evidence="1">Nucleus</location>
    </subcellularLocation>
</comment>
<dbReference type="Pfam" id="PF00227">
    <property type="entry name" value="Proteasome"/>
    <property type="match status" value="1"/>
</dbReference>
<dbReference type="PANTHER" id="PTHR42862:SF1">
    <property type="entry name" value="DELTA-1-PYRROLINE-5-CARBOXYLATE DEHYDROGENASE 2, ISOFORM A-RELATED"/>
    <property type="match status" value="1"/>
</dbReference>
<dbReference type="Gene3D" id="3.40.309.10">
    <property type="entry name" value="Aldehyde Dehydrogenase, Chain A, domain 2"/>
    <property type="match status" value="1"/>
</dbReference>
<dbReference type="FunFam" id="3.60.20.10:FF:000015">
    <property type="entry name" value="Proteasome subunit alpha type-5"/>
    <property type="match status" value="1"/>
</dbReference>
<comment type="pathway">
    <text evidence="3 16">Amino-acid degradation; L-proline degradation into L-glutamate; L-glutamate from L-proline: step 2/2.</text>
</comment>
<comment type="similarity">
    <text evidence="13">Belongs to the peptidase T1A family.</text>
</comment>
<evidence type="ECO:0000256" key="17">
    <source>
        <dbReference type="RuleBase" id="RU366030"/>
    </source>
</evidence>
<proteinExistence type="inferred from homology"/>
<dbReference type="GO" id="GO:0005759">
    <property type="term" value="C:mitochondrial matrix"/>
    <property type="evidence" value="ECO:0007669"/>
    <property type="project" value="TreeGrafter"/>
</dbReference>
<feature type="active site" evidence="14">
    <location>
        <position position="300"/>
    </location>
</feature>
<comment type="catalytic activity">
    <reaction evidence="12 16">
        <text>L-glutamate 5-semialdehyde + NAD(+) + H2O = L-glutamate + NADH + 2 H(+)</text>
        <dbReference type="Rhea" id="RHEA:30235"/>
        <dbReference type="ChEBI" id="CHEBI:15377"/>
        <dbReference type="ChEBI" id="CHEBI:15378"/>
        <dbReference type="ChEBI" id="CHEBI:29985"/>
        <dbReference type="ChEBI" id="CHEBI:57540"/>
        <dbReference type="ChEBI" id="CHEBI:57945"/>
        <dbReference type="ChEBI" id="CHEBI:58066"/>
        <dbReference type="EC" id="1.2.1.88"/>
    </reaction>
</comment>
<dbReference type="Pfam" id="PF10584">
    <property type="entry name" value="Proteasome_A_N"/>
    <property type="match status" value="1"/>
</dbReference>
<feature type="domain" description="Proteasome alpha-type subunits" evidence="18">
    <location>
        <begin position="519"/>
        <end position="541"/>
    </location>
</feature>
<dbReference type="GO" id="GO:0003842">
    <property type="term" value="F:L-glutamate gamma-semialdehyde dehydrogenase activity"/>
    <property type="evidence" value="ECO:0007669"/>
    <property type="project" value="UniProtKB-UniRule"/>
</dbReference>